<dbReference type="InterPro" id="IPR006175">
    <property type="entry name" value="YjgF/YER057c/UK114"/>
</dbReference>
<protein>
    <submittedName>
        <fullName evidence="2">Reactive intermediate/imine deaminase</fullName>
    </submittedName>
</protein>
<dbReference type="GO" id="GO:0019239">
    <property type="term" value="F:deaminase activity"/>
    <property type="evidence" value="ECO:0007669"/>
    <property type="project" value="TreeGrafter"/>
</dbReference>
<dbReference type="Pfam" id="PF01042">
    <property type="entry name" value="Ribonuc_L-PSP"/>
    <property type="match status" value="1"/>
</dbReference>
<dbReference type="RefSeq" id="WP_208297358.1">
    <property type="nucleotide sequence ID" value="NZ_SOCP01000001.1"/>
</dbReference>
<sequence length="132" mass="14083">MTQSESDGRRRVHTEDAPAPAGSYSQAVVAGGFVFLSGQTPRLPDGTRLTEAPFDVQARQVLTNLEAVARAAGTSLRNATMVTVYLRDLGDRAAFDEVYREFLGDPFPARVILPCDLVGMAVEVSATALVVA</sequence>
<dbReference type="PANTHER" id="PTHR11803:SF39">
    <property type="entry name" value="2-IMINOBUTANOATE_2-IMINOPROPANOATE DEAMINASE"/>
    <property type="match status" value="1"/>
</dbReference>
<feature type="region of interest" description="Disordered" evidence="1">
    <location>
        <begin position="1"/>
        <end position="23"/>
    </location>
</feature>
<reference evidence="2 3" key="1">
    <citation type="submission" date="2019-03" db="EMBL/GenBank/DDBJ databases">
        <title>Genomic Encyclopedia of Archaeal and Bacterial Type Strains, Phase II (KMG-II): from individual species to whole genera.</title>
        <authorList>
            <person name="Goeker M."/>
        </authorList>
    </citation>
    <scope>NUCLEOTIDE SEQUENCE [LARGE SCALE GENOMIC DNA]</scope>
    <source>
        <strain evidence="2 3">DSM 45499</strain>
    </source>
</reference>
<dbReference type="PANTHER" id="PTHR11803">
    <property type="entry name" value="2-IMINOBUTANOATE/2-IMINOPROPANOATE DEAMINASE RIDA"/>
    <property type="match status" value="1"/>
</dbReference>
<organism evidence="2 3">
    <name type="scientific">Actinophytocola oryzae</name>
    <dbReference type="NCBI Taxonomy" id="502181"/>
    <lineage>
        <taxon>Bacteria</taxon>
        <taxon>Bacillati</taxon>
        <taxon>Actinomycetota</taxon>
        <taxon>Actinomycetes</taxon>
        <taxon>Pseudonocardiales</taxon>
        <taxon>Pseudonocardiaceae</taxon>
    </lineage>
</organism>
<feature type="compositionally biased region" description="Basic and acidic residues" evidence="1">
    <location>
        <begin position="1"/>
        <end position="16"/>
    </location>
</feature>
<dbReference type="CDD" id="cd00448">
    <property type="entry name" value="YjgF_YER057c_UK114_family"/>
    <property type="match status" value="1"/>
</dbReference>
<proteinExistence type="predicted"/>
<dbReference type="EMBL" id="SOCP01000001">
    <property type="protein sequence ID" value="TDV57915.1"/>
    <property type="molecule type" value="Genomic_DNA"/>
</dbReference>
<dbReference type="InterPro" id="IPR035959">
    <property type="entry name" value="RutC-like_sf"/>
</dbReference>
<evidence type="ECO:0000313" key="2">
    <source>
        <dbReference type="EMBL" id="TDV57915.1"/>
    </source>
</evidence>
<evidence type="ECO:0000313" key="3">
    <source>
        <dbReference type="Proteomes" id="UP000294927"/>
    </source>
</evidence>
<gene>
    <name evidence="2" type="ORF">CLV71_101789</name>
</gene>
<name>A0A4R7W6J3_9PSEU</name>
<keyword evidence="3" id="KW-1185">Reference proteome</keyword>
<dbReference type="AlphaFoldDB" id="A0A4R7W6J3"/>
<dbReference type="Gene3D" id="3.30.1330.40">
    <property type="entry name" value="RutC-like"/>
    <property type="match status" value="1"/>
</dbReference>
<accession>A0A4R7W6J3</accession>
<dbReference type="Proteomes" id="UP000294927">
    <property type="component" value="Unassembled WGS sequence"/>
</dbReference>
<dbReference type="SUPFAM" id="SSF55298">
    <property type="entry name" value="YjgF-like"/>
    <property type="match status" value="1"/>
</dbReference>
<evidence type="ECO:0000256" key="1">
    <source>
        <dbReference type="SAM" id="MobiDB-lite"/>
    </source>
</evidence>
<dbReference type="GO" id="GO:0005829">
    <property type="term" value="C:cytosol"/>
    <property type="evidence" value="ECO:0007669"/>
    <property type="project" value="TreeGrafter"/>
</dbReference>
<comment type="caution">
    <text evidence="2">The sequence shown here is derived from an EMBL/GenBank/DDBJ whole genome shotgun (WGS) entry which is preliminary data.</text>
</comment>